<dbReference type="Proteomes" id="UP000822688">
    <property type="component" value="Chromosome V"/>
</dbReference>
<organism evidence="2 3">
    <name type="scientific">Ceratodon purpureus</name>
    <name type="common">Fire moss</name>
    <name type="synonym">Dicranum purpureum</name>
    <dbReference type="NCBI Taxonomy" id="3225"/>
    <lineage>
        <taxon>Eukaryota</taxon>
        <taxon>Viridiplantae</taxon>
        <taxon>Streptophyta</taxon>
        <taxon>Embryophyta</taxon>
        <taxon>Bryophyta</taxon>
        <taxon>Bryophytina</taxon>
        <taxon>Bryopsida</taxon>
        <taxon>Dicranidae</taxon>
        <taxon>Pseudoditrichales</taxon>
        <taxon>Ditrichaceae</taxon>
        <taxon>Ceratodon</taxon>
    </lineage>
</organism>
<evidence type="ECO:0000313" key="2">
    <source>
        <dbReference type="EMBL" id="KAG0574074.1"/>
    </source>
</evidence>
<keyword evidence="3" id="KW-1185">Reference proteome</keyword>
<proteinExistence type="predicted"/>
<keyword evidence="1" id="KW-1133">Transmembrane helix</keyword>
<evidence type="ECO:0000256" key="1">
    <source>
        <dbReference type="SAM" id="Phobius"/>
    </source>
</evidence>
<comment type="caution">
    <text evidence="2">The sequence shown here is derived from an EMBL/GenBank/DDBJ whole genome shotgun (WGS) entry which is preliminary data.</text>
</comment>
<name>A0A8T0HT04_CERPU</name>
<dbReference type="EMBL" id="CM026426">
    <property type="protein sequence ID" value="KAG0574074.1"/>
    <property type="molecule type" value="Genomic_DNA"/>
</dbReference>
<keyword evidence="1" id="KW-0472">Membrane</keyword>
<reference evidence="2" key="1">
    <citation type="submission" date="2020-06" db="EMBL/GenBank/DDBJ databases">
        <title>WGS assembly of Ceratodon purpureus strain R40.</title>
        <authorList>
            <person name="Carey S.B."/>
            <person name="Jenkins J."/>
            <person name="Shu S."/>
            <person name="Lovell J.T."/>
            <person name="Sreedasyam A."/>
            <person name="Maumus F."/>
            <person name="Tiley G.P."/>
            <person name="Fernandez-Pozo N."/>
            <person name="Barry K."/>
            <person name="Chen C."/>
            <person name="Wang M."/>
            <person name="Lipzen A."/>
            <person name="Daum C."/>
            <person name="Saski C.A."/>
            <person name="Payton A.C."/>
            <person name="Mcbreen J.C."/>
            <person name="Conrad R.E."/>
            <person name="Kollar L.M."/>
            <person name="Olsson S."/>
            <person name="Huttunen S."/>
            <person name="Landis J.B."/>
            <person name="Wickett N.J."/>
            <person name="Johnson M.G."/>
            <person name="Rensing S.A."/>
            <person name="Grimwood J."/>
            <person name="Schmutz J."/>
            <person name="Mcdaniel S.F."/>
        </authorList>
    </citation>
    <scope>NUCLEOTIDE SEQUENCE</scope>
    <source>
        <strain evidence="2">R40</strain>
    </source>
</reference>
<keyword evidence="1" id="KW-0812">Transmembrane</keyword>
<dbReference type="AlphaFoldDB" id="A0A8T0HT04"/>
<sequence>MLIHRESSLPNYELYQDAAKRFTTVSPASFIFVLSVEALHFIYTAIFFVLWQAFLVALWAVCMLVRKLCNLFSSYVGHQLSPSLFGSGGIEVKASVDSSDQSTKENGSPSVVFASLSPWEEVLTMCGDLLPLMPNADVGRVLWPYVQSPLTLLCCGVSRGSIEDGRSLFLQP</sequence>
<gene>
    <name evidence="2" type="ORF">KC19_VG231900</name>
</gene>
<protein>
    <submittedName>
        <fullName evidence="2">Uncharacterized protein</fullName>
    </submittedName>
</protein>
<evidence type="ECO:0000313" key="3">
    <source>
        <dbReference type="Proteomes" id="UP000822688"/>
    </source>
</evidence>
<feature type="transmembrane region" description="Helical" evidence="1">
    <location>
        <begin position="41"/>
        <end position="65"/>
    </location>
</feature>
<accession>A0A8T0HT04</accession>